<protein>
    <recommendedName>
        <fullName evidence="4">Phosphatase PAP2 family protein</fullName>
    </recommendedName>
</protein>
<evidence type="ECO:0000313" key="2">
    <source>
        <dbReference type="EMBL" id="RDH42064.1"/>
    </source>
</evidence>
<keyword evidence="3" id="KW-1185">Reference proteome</keyword>
<keyword evidence="1" id="KW-0472">Membrane</keyword>
<dbReference type="AlphaFoldDB" id="A0A4P9VI69"/>
<dbReference type="RefSeq" id="WP_094785623.1">
    <property type="nucleotide sequence ID" value="NZ_NDXW01000001.1"/>
</dbReference>
<keyword evidence="1" id="KW-0812">Transmembrane</keyword>
<gene>
    <name evidence="2" type="ORF">B9G39_00630</name>
</gene>
<evidence type="ECO:0000313" key="3">
    <source>
        <dbReference type="Proteomes" id="UP000257039"/>
    </source>
</evidence>
<feature type="transmembrane region" description="Helical" evidence="1">
    <location>
        <begin position="120"/>
        <end position="139"/>
    </location>
</feature>
<feature type="transmembrane region" description="Helical" evidence="1">
    <location>
        <begin position="65"/>
        <end position="88"/>
    </location>
</feature>
<evidence type="ECO:0008006" key="4">
    <source>
        <dbReference type="Google" id="ProtNLM"/>
    </source>
</evidence>
<dbReference type="EMBL" id="NDXW01000001">
    <property type="protein sequence ID" value="RDH42064.1"/>
    <property type="molecule type" value="Genomic_DNA"/>
</dbReference>
<comment type="caution">
    <text evidence="2">The sequence shown here is derived from an EMBL/GenBank/DDBJ whole genome shotgun (WGS) entry which is preliminary data.</text>
</comment>
<dbReference type="Proteomes" id="UP000257039">
    <property type="component" value="Unassembled WGS sequence"/>
</dbReference>
<name>A0A4P9VI69_9GAMM</name>
<keyword evidence="1" id="KW-1133">Transmembrane helix</keyword>
<evidence type="ECO:0000256" key="1">
    <source>
        <dbReference type="SAM" id="Phobius"/>
    </source>
</evidence>
<organism evidence="2 3">
    <name type="scientific">Zooshikella ganghwensis</name>
    <dbReference type="NCBI Taxonomy" id="202772"/>
    <lineage>
        <taxon>Bacteria</taxon>
        <taxon>Pseudomonadati</taxon>
        <taxon>Pseudomonadota</taxon>
        <taxon>Gammaproteobacteria</taxon>
        <taxon>Oceanospirillales</taxon>
        <taxon>Zooshikellaceae</taxon>
        <taxon>Zooshikella</taxon>
    </lineage>
</organism>
<sequence length="142" mass="16395">MSYEILDTIADLYIPLLACILFCTLILSVNKDSKEVKVLKKVVFYFIALTITSYGVMFLDNTFKIWPHLMLDYSTHTAVSFTLVLSLYQLFPQRWLLLLLSFILYLALMVYQQYHSIADILTTLLPIGLLAAIFHKSIFTKT</sequence>
<reference evidence="2 3" key="1">
    <citation type="submission" date="2017-04" db="EMBL/GenBank/DDBJ databases">
        <title>Draft genome sequence of Zooshikella ganghwensis VG4 isolated from Red Sea sediments.</title>
        <authorList>
            <person name="Rehman Z."/>
            <person name="Alam I."/>
            <person name="Kamau A."/>
            <person name="Bajic V."/>
            <person name="Leiknes T."/>
        </authorList>
    </citation>
    <scope>NUCLEOTIDE SEQUENCE [LARGE SCALE GENOMIC DNA]</scope>
    <source>
        <strain evidence="2 3">VG4</strain>
    </source>
</reference>
<feature type="transmembrane region" description="Helical" evidence="1">
    <location>
        <begin position="95"/>
        <end position="114"/>
    </location>
</feature>
<feature type="transmembrane region" description="Helical" evidence="1">
    <location>
        <begin position="12"/>
        <end position="30"/>
    </location>
</feature>
<feature type="transmembrane region" description="Helical" evidence="1">
    <location>
        <begin position="42"/>
        <end position="59"/>
    </location>
</feature>
<proteinExistence type="predicted"/>
<accession>A0A4P9VI69</accession>